<protein>
    <submittedName>
        <fullName evidence="2">UDENN domain-containing protein</fullName>
    </submittedName>
</protein>
<dbReference type="Proteomes" id="UP000095283">
    <property type="component" value="Unplaced"/>
</dbReference>
<accession>A0A1I7XBI3</accession>
<keyword evidence="1" id="KW-1185">Reference proteome</keyword>
<dbReference type="SUPFAM" id="SSF74924">
    <property type="entry name" value="Cap-Gly domain"/>
    <property type="match status" value="1"/>
</dbReference>
<sequence length="283" mass="32017">MLAKFTGKKVFFVALSWTNRRESTTERVIYFICPPNHGIFAPLYRVELDEVDDVPMMTESQSNKSQEVISFCFYLLYIIYRLSRSALATLNLRNVFKPEDPMQMSITSNVSLNMDASTFSAISWNEGDPMVASNTTFIVPPGVSIHFSILAFDLSFSLCTGHLHDTEDCDLMSIPTPKSIFNIDRDALRREEERILGTSVVLEESRMGIENLPIVEDDDLETPLVESKVPIIWKSSLPCEESEINDHNRQTIPISKSRELIFGVSTKSATDANDVVDLREEDC</sequence>
<evidence type="ECO:0000313" key="1">
    <source>
        <dbReference type="Proteomes" id="UP000095283"/>
    </source>
</evidence>
<dbReference type="AlphaFoldDB" id="A0A1I7XBI3"/>
<name>A0A1I7XBI3_HETBA</name>
<reference evidence="2" key="1">
    <citation type="submission" date="2016-11" db="UniProtKB">
        <authorList>
            <consortium name="WormBaseParasite"/>
        </authorList>
    </citation>
    <scope>IDENTIFICATION</scope>
</reference>
<organism evidence="1 2">
    <name type="scientific">Heterorhabditis bacteriophora</name>
    <name type="common">Entomopathogenic nematode worm</name>
    <dbReference type="NCBI Taxonomy" id="37862"/>
    <lineage>
        <taxon>Eukaryota</taxon>
        <taxon>Metazoa</taxon>
        <taxon>Ecdysozoa</taxon>
        <taxon>Nematoda</taxon>
        <taxon>Chromadorea</taxon>
        <taxon>Rhabditida</taxon>
        <taxon>Rhabditina</taxon>
        <taxon>Rhabditomorpha</taxon>
        <taxon>Strongyloidea</taxon>
        <taxon>Heterorhabditidae</taxon>
        <taxon>Heterorhabditis</taxon>
    </lineage>
</organism>
<proteinExistence type="predicted"/>
<dbReference type="WBParaSite" id="Hba_14804">
    <property type="protein sequence ID" value="Hba_14804"/>
    <property type="gene ID" value="Hba_14804"/>
</dbReference>
<dbReference type="InterPro" id="IPR036859">
    <property type="entry name" value="CAP-Gly_dom_sf"/>
</dbReference>
<evidence type="ECO:0000313" key="2">
    <source>
        <dbReference type="WBParaSite" id="Hba_14804"/>
    </source>
</evidence>